<dbReference type="PROSITE" id="PS51707">
    <property type="entry name" value="CYTH"/>
    <property type="match status" value="1"/>
</dbReference>
<dbReference type="InterPro" id="IPR033469">
    <property type="entry name" value="CYTH-like_dom_sf"/>
</dbReference>
<dbReference type="PANTHER" id="PTHR21028">
    <property type="entry name" value="SI:CH211-156B7.4"/>
    <property type="match status" value="1"/>
</dbReference>
<keyword evidence="3" id="KW-1185">Reference proteome</keyword>
<evidence type="ECO:0000313" key="2">
    <source>
        <dbReference type="EMBL" id="WUV45351.1"/>
    </source>
</evidence>
<feature type="domain" description="CYTH" evidence="1">
    <location>
        <begin position="1"/>
        <end position="183"/>
    </location>
</feature>
<dbReference type="RefSeq" id="WP_329408646.1">
    <property type="nucleotide sequence ID" value="NZ_CP109441.1"/>
</dbReference>
<dbReference type="InterPro" id="IPR023577">
    <property type="entry name" value="CYTH_domain"/>
</dbReference>
<protein>
    <submittedName>
        <fullName evidence="2">Class IV adenylate cyclase</fullName>
    </submittedName>
</protein>
<dbReference type="InterPro" id="IPR008173">
    <property type="entry name" value="Adenylyl_cyclase_CyaB"/>
</dbReference>
<dbReference type="NCBIfam" id="TIGR00318">
    <property type="entry name" value="cyaB"/>
    <property type="match status" value="1"/>
</dbReference>
<accession>A0ABZ1YTX6</accession>
<dbReference type="SUPFAM" id="SSF55154">
    <property type="entry name" value="CYTH-like phosphatases"/>
    <property type="match status" value="1"/>
</dbReference>
<dbReference type="Pfam" id="PF01928">
    <property type="entry name" value="CYTH"/>
    <property type="match status" value="1"/>
</dbReference>
<organism evidence="2 3">
    <name type="scientific">Nocardia vinacea</name>
    <dbReference type="NCBI Taxonomy" id="96468"/>
    <lineage>
        <taxon>Bacteria</taxon>
        <taxon>Bacillati</taxon>
        <taxon>Actinomycetota</taxon>
        <taxon>Actinomycetes</taxon>
        <taxon>Mycobacteriales</taxon>
        <taxon>Nocardiaceae</taxon>
        <taxon>Nocardia</taxon>
    </lineage>
</organism>
<dbReference type="EMBL" id="CP109441">
    <property type="protein sequence ID" value="WUV45351.1"/>
    <property type="molecule type" value="Genomic_DNA"/>
</dbReference>
<dbReference type="Gene3D" id="2.40.320.10">
    <property type="entry name" value="Hypothetical Protein Pfu-838710-001"/>
    <property type="match status" value="1"/>
</dbReference>
<name>A0ABZ1YTX6_9NOCA</name>
<dbReference type="SMART" id="SM01118">
    <property type="entry name" value="CYTH"/>
    <property type="match status" value="1"/>
</dbReference>
<sequence>MIEAEYKARLADAGAIREKLTARAEVDVVSYHDTYFDDPSESLSAAGREFRLRTVRNAEGSTRHLLTFKDAAVDQETGSKPEYETDVDQRDAMEQIIRRLGYRPKISFTKQCENHGFTAAGREMLATVVTIPEIDGTFLELETLVEAEDDLGNALADLRTVLAALGVSPDQLTTELYTDAVTASRHTG</sequence>
<proteinExistence type="predicted"/>
<dbReference type="CDD" id="cd07890">
    <property type="entry name" value="CYTH-like_AC_IV-like"/>
    <property type="match status" value="1"/>
</dbReference>
<evidence type="ECO:0000313" key="3">
    <source>
        <dbReference type="Proteomes" id="UP001432062"/>
    </source>
</evidence>
<evidence type="ECO:0000259" key="1">
    <source>
        <dbReference type="PROSITE" id="PS51707"/>
    </source>
</evidence>
<gene>
    <name evidence="2" type="primary">cyaB</name>
    <name evidence="2" type="ORF">OG563_40635</name>
</gene>
<dbReference type="PANTHER" id="PTHR21028:SF2">
    <property type="entry name" value="CYTH DOMAIN-CONTAINING PROTEIN"/>
    <property type="match status" value="1"/>
</dbReference>
<dbReference type="Proteomes" id="UP001432062">
    <property type="component" value="Chromosome"/>
</dbReference>
<reference evidence="2" key="1">
    <citation type="submission" date="2022-10" db="EMBL/GenBank/DDBJ databases">
        <title>The complete genomes of actinobacterial strains from the NBC collection.</title>
        <authorList>
            <person name="Joergensen T.S."/>
            <person name="Alvarez Arevalo M."/>
            <person name="Sterndorff E.B."/>
            <person name="Faurdal D."/>
            <person name="Vuksanovic O."/>
            <person name="Mourched A.-S."/>
            <person name="Charusanti P."/>
            <person name="Shaw S."/>
            <person name="Blin K."/>
            <person name="Weber T."/>
        </authorList>
    </citation>
    <scope>NUCLEOTIDE SEQUENCE</scope>
    <source>
        <strain evidence="2">NBC_01482</strain>
    </source>
</reference>